<dbReference type="PROSITE" id="PS51186">
    <property type="entry name" value="GNAT"/>
    <property type="match status" value="1"/>
</dbReference>
<reference evidence="2 3" key="1">
    <citation type="submission" date="2014-07" db="EMBL/GenBank/DDBJ databases">
        <title>Epilithonimonas lactis LMG 22401 Genome.</title>
        <authorList>
            <person name="Pipes S.E."/>
            <person name="Stropko S.J."/>
        </authorList>
    </citation>
    <scope>NUCLEOTIDE SEQUENCE [LARGE SCALE GENOMIC DNA]</scope>
    <source>
        <strain evidence="2 3">LMG 24401</strain>
    </source>
</reference>
<dbReference type="Pfam" id="PF13302">
    <property type="entry name" value="Acetyltransf_3"/>
    <property type="match status" value="1"/>
</dbReference>
<protein>
    <submittedName>
        <fullName evidence="2">GNAT family acetyltransferase</fullName>
    </submittedName>
</protein>
<dbReference type="PANTHER" id="PTHR43792">
    <property type="entry name" value="GNAT FAMILY, PUTATIVE (AFU_ORTHOLOGUE AFUA_3G00765)-RELATED-RELATED"/>
    <property type="match status" value="1"/>
</dbReference>
<dbReference type="STRING" id="421072.SAMN04488097_2182"/>
<evidence type="ECO:0000259" key="1">
    <source>
        <dbReference type="PROSITE" id="PS51186"/>
    </source>
</evidence>
<feature type="domain" description="N-acetyltransferase" evidence="1">
    <location>
        <begin position="10"/>
        <end position="177"/>
    </location>
</feature>
<dbReference type="Gene3D" id="3.40.630.30">
    <property type="match status" value="1"/>
</dbReference>
<keyword evidence="2" id="KW-0808">Transferase</keyword>
<dbReference type="InterPro" id="IPR000182">
    <property type="entry name" value="GNAT_dom"/>
</dbReference>
<evidence type="ECO:0000313" key="2">
    <source>
        <dbReference type="EMBL" id="KFC21883.1"/>
    </source>
</evidence>
<gene>
    <name evidence="2" type="ORF">IO89_07840</name>
</gene>
<name>A0A085BHD8_9FLAO</name>
<dbReference type="InterPro" id="IPR016181">
    <property type="entry name" value="Acyl_CoA_acyltransferase"/>
</dbReference>
<accession>A0A085BHD8</accession>
<dbReference type="OrthoDB" id="9811523at2"/>
<dbReference type="Proteomes" id="UP000028623">
    <property type="component" value="Unassembled WGS sequence"/>
</dbReference>
<dbReference type="AlphaFoldDB" id="A0A085BHD8"/>
<keyword evidence="3" id="KW-1185">Reference proteome</keyword>
<dbReference type="GO" id="GO:0016747">
    <property type="term" value="F:acyltransferase activity, transferring groups other than amino-acyl groups"/>
    <property type="evidence" value="ECO:0007669"/>
    <property type="project" value="InterPro"/>
</dbReference>
<sequence length="181" mass="21113">MNIILKTERLNLRPISENDIENIFELQSLEQTSKFNTSKSPSDINETKINVEKWIAENNKENIKHFTFAIELIDEEKFIGLIGLHLGKEHYKNAEVWFQLDYRFWNKGYATESLRKIIDFGFETLKLHRIEAGCAVDNIGSFSVLEKVGMLREAHMRQLLPLKSGWSDNYGYAILSTDERK</sequence>
<dbReference type="RefSeq" id="WP_034975113.1">
    <property type="nucleotide sequence ID" value="NZ_FOFI01000003.1"/>
</dbReference>
<dbReference type="PANTHER" id="PTHR43792:SF1">
    <property type="entry name" value="N-ACETYLTRANSFERASE DOMAIN-CONTAINING PROTEIN"/>
    <property type="match status" value="1"/>
</dbReference>
<dbReference type="SUPFAM" id="SSF55729">
    <property type="entry name" value="Acyl-CoA N-acyltransferases (Nat)"/>
    <property type="match status" value="1"/>
</dbReference>
<organism evidence="2 3">
    <name type="scientific">Epilithonimonas lactis</name>
    <dbReference type="NCBI Taxonomy" id="421072"/>
    <lineage>
        <taxon>Bacteria</taxon>
        <taxon>Pseudomonadati</taxon>
        <taxon>Bacteroidota</taxon>
        <taxon>Flavobacteriia</taxon>
        <taxon>Flavobacteriales</taxon>
        <taxon>Weeksellaceae</taxon>
        <taxon>Chryseobacterium group</taxon>
        <taxon>Epilithonimonas</taxon>
    </lineage>
</organism>
<evidence type="ECO:0000313" key="3">
    <source>
        <dbReference type="Proteomes" id="UP000028623"/>
    </source>
</evidence>
<dbReference type="eggNOG" id="COG1670">
    <property type="taxonomic scope" value="Bacteria"/>
</dbReference>
<proteinExistence type="predicted"/>
<dbReference type="EMBL" id="JPLY01000003">
    <property type="protein sequence ID" value="KFC21883.1"/>
    <property type="molecule type" value="Genomic_DNA"/>
</dbReference>
<comment type="caution">
    <text evidence="2">The sequence shown here is derived from an EMBL/GenBank/DDBJ whole genome shotgun (WGS) entry which is preliminary data.</text>
</comment>
<dbReference type="InterPro" id="IPR051531">
    <property type="entry name" value="N-acetyltransferase"/>
</dbReference>